<protein>
    <submittedName>
        <fullName evidence="1">RHS repeat protein</fullName>
    </submittedName>
</protein>
<dbReference type="InterPro" id="IPR050708">
    <property type="entry name" value="T6SS_VgrG/RHS"/>
</dbReference>
<gene>
    <name evidence="1" type="ORF">C1C98_09865</name>
</gene>
<organism evidence="1 2">
    <name type="scientific">Pseudomonas ogarae (strain DSM 112162 / CECT 30235 / F113)</name>
    <dbReference type="NCBI Taxonomy" id="1114970"/>
    <lineage>
        <taxon>Bacteria</taxon>
        <taxon>Pseudomonadati</taxon>
        <taxon>Pseudomonadota</taxon>
        <taxon>Gammaproteobacteria</taxon>
        <taxon>Pseudomonadales</taxon>
        <taxon>Pseudomonadaceae</taxon>
        <taxon>Pseudomonas</taxon>
    </lineage>
</organism>
<dbReference type="Proteomes" id="UP000235315">
    <property type="component" value="Chromosome"/>
</dbReference>
<proteinExistence type="predicted"/>
<evidence type="ECO:0000313" key="2">
    <source>
        <dbReference type="Proteomes" id="UP000235315"/>
    </source>
</evidence>
<accession>A0ABM6R8D3</accession>
<keyword evidence="2" id="KW-1185">Reference proteome</keyword>
<dbReference type="InterPro" id="IPR031325">
    <property type="entry name" value="RHS_repeat"/>
</dbReference>
<dbReference type="Gene3D" id="2.180.10.10">
    <property type="entry name" value="RHS repeat-associated core"/>
    <property type="match status" value="2"/>
</dbReference>
<dbReference type="EMBL" id="CP025738">
    <property type="protein sequence ID" value="AUO49736.1"/>
    <property type="molecule type" value="Genomic_DNA"/>
</dbReference>
<evidence type="ECO:0000313" key="1">
    <source>
        <dbReference type="EMBL" id="AUO49736.1"/>
    </source>
</evidence>
<sequence>MVTKKVGASGITKYTYDGLDRLKSTIYPGTTPAVTHTYNKDSKLLTSNTSGGNRSFAYDAVGNLTQESLALDGKVFTAKYAYNGNDQLSSITYPQTGRVVSYTPDALGRPTTVSGYVTNVKYWPSGLIQSLTYSNGTVSTYGQNARLWPTSFIIQKTAPASVYLNSSYTYDGVGNLATIKDTVDSNFNRTLGYDNISRLTSAAGFWGQGSITYDGGGNLTGQILGQSSLAYTYDASNRLSSVSGLRASTFGYDAYGNVSSSQGNTYSYNDVPNLTCINCANPAVKVEYSYDGLNHRSAVTKASGKVYEMHDSNGNPLIELDAGVLTEYLYLGDKRIAQRVSP</sequence>
<dbReference type="PANTHER" id="PTHR32305">
    <property type="match status" value="1"/>
</dbReference>
<reference evidence="1 2" key="1">
    <citation type="submission" date="2018-01" db="EMBL/GenBank/DDBJ databases">
        <title>Tropical forage species Digitaria eriantha prevents oxidative stress under low temperature conditions by the incorporation of polyhydroxybutyrate-producing endophytic bacteria.</title>
        <authorList>
            <person name="Stritzler M."/>
            <person name="Ayub N."/>
        </authorList>
    </citation>
    <scope>NUCLEOTIDE SEQUENCE [LARGE SCALE GENOMIC DNA]</scope>
    <source>
        <strain evidence="1 2">FR1</strain>
    </source>
</reference>
<dbReference type="PANTHER" id="PTHR32305:SF15">
    <property type="entry name" value="PROTEIN RHSA-RELATED"/>
    <property type="match status" value="1"/>
</dbReference>
<dbReference type="Pfam" id="PF05593">
    <property type="entry name" value="RHS_repeat"/>
    <property type="match status" value="1"/>
</dbReference>
<name>A0ABM6R8D3_PSEO1</name>